<name>A0AAN8KJ62_9TELE</name>
<dbReference type="AlphaFoldDB" id="A0AAN8KJ62"/>
<dbReference type="InterPro" id="IPR013761">
    <property type="entry name" value="SAM/pointed_sf"/>
</dbReference>
<proteinExistence type="predicted"/>
<dbReference type="Proteomes" id="UP001356427">
    <property type="component" value="Unassembled WGS sequence"/>
</dbReference>
<dbReference type="Gene3D" id="1.10.150.50">
    <property type="entry name" value="Transcription Factor, Ets-1"/>
    <property type="match status" value="1"/>
</dbReference>
<sequence>MTSPPPPSPLPDVGLECCSGVVVRERGQSTLPIRAWTSDLPLVVTVMNLPTRERCEDWSSAQVASLLCQNQMHECAATVKRMRIDGQRFMNLSDSDMSRFSLIHQP</sequence>
<gene>
    <name evidence="1" type="ORF">J4Q44_G00357730</name>
</gene>
<keyword evidence="2" id="KW-1185">Reference proteome</keyword>
<dbReference type="EMBL" id="JAGTTL010000036">
    <property type="protein sequence ID" value="KAK6293447.1"/>
    <property type="molecule type" value="Genomic_DNA"/>
</dbReference>
<evidence type="ECO:0000313" key="2">
    <source>
        <dbReference type="Proteomes" id="UP001356427"/>
    </source>
</evidence>
<reference evidence="1 2" key="1">
    <citation type="submission" date="2021-04" db="EMBL/GenBank/DDBJ databases">
        <authorList>
            <person name="De Guttry C."/>
            <person name="Zahm M."/>
            <person name="Klopp C."/>
            <person name="Cabau C."/>
            <person name="Louis A."/>
            <person name="Berthelot C."/>
            <person name="Parey E."/>
            <person name="Roest Crollius H."/>
            <person name="Montfort J."/>
            <person name="Robinson-Rechavi M."/>
            <person name="Bucao C."/>
            <person name="Bouchez O."/>
            <person name="Gislard M."/>
            <person name="Lluch J."/>
            <person name="Milhes M."/>
            <person name="Lampietro C."/>
            <person name="Lopez Roques C."/>
            <person name="Donnadieu C."/>
            <person name="Braasch I."/>
            <person name="Desvignes T."/>
            <person name="Postlethwait J."/>
            <person name="Bobe J."/>
            <person name="Wedekind C."/>
            <person name="Guiguen Y."/>
        </authorList>
    </citation>
    <scope>NUCLEOTIDE SEQUENCE [LARGE SCALE GENOMIC DNA]</scope>
    <source>
        <strain evidence="1">Cs_M1</strain>
        <tissue evidence="1">Blood</tissue>
    </source>
</reference>
<evidence type="ECO:0000313" key="1">
    <source>
        <dbReference type="EMBL" id="KAK6293447.1"/>
    </source>
</evidence>
<protein>
    <submittedName>
        <fullName evidence="1">Uncharacterized protein</fullName>
    </submittedName>
</protein>
<accession>A0AAN8KJ62</accession>
<organism evidence="1 2">
    <name type="scientific">Coregonus suidteri</name>
    <dbReference type="NCBI Taxonomy" id="861788"/>
    <lineage>
        <taxon>Eukaryota</taxon>
        <taxon>Metazoa</taxon>
        <taxon>Chordata</taxon>
        <taxon>Craniata</taxon>
        <taxon>Vertebrata</taxon>
        <taxon>Euteleostomi</taxon>
        <taxon>Actinopterygii</taxon>
        <taxon>Neopterygii</taxon>
        <taxon>Teleostei</taxon>
        <taxon>Protacanthopterygii</taxon>
        <taxon>Salmoniformes</taxon>
        <taxon>Salmonidae</taxon>
        <taxon>Coregoninae</taxon>
        <taxon>Coregonus</taxon>
    </lineage>
</organism>
<comment type="caution">
    <text evidence="1">The sequence shown here is derived from an EMBL/GenBank/DDBJ whole genome shotgun (WGS) entry which is preliminary data.</text>
</comment>
<dbReference type="SUPFAM" id="SSF47769">
    <property type="entry name" value="SAM/Pointed domain"/>
    <property type="match status" value="1"/>
</dbReference>